<protein>
    <recommendedName>
        <fullName evidence="2 3">2-C-methyl-D-erythritol 2,4-cyclodiphosphate synthase</fullName>
        <shortName evidence="2">MECDP-synthase</shortName>
        <shortName evidence="2">MECPP-synthase</shortName>
        <shortName evidence="2">MECPS</shortName>
        <ecNumber evidence="2 3">4.6.1.12</ecNumber>
    </recommendedName>
</protein>
<dbReference type="GO" id="GO:0016114">
    <property type="term" value="P:terpenoid biosynthetic process"/>
    <property type="evidence" value="ECO:0007669"/>
    <property type="project" value="InterPro"/>
</dbReference>
<comment type="pathway">
    <text evidence="2">Isoprenoid biosynthesis; isopentenyl diphosphate biosynthesis via DXP pathway; isopentenyl diphosphate from 1-deoxy-D-xylulose 5-phosphate: step 4/6.</text>
</comment>
<dbReference type="NCBIfam" id="TIGR00151">
    <property type="entry name" value="ispF"/>
    <property type="match status" value="1"/>
</dbReference>
<reference evidence="5 6" key="1">
    <citation type="journal article" name="Front. Microbiol.">
        <title>Sugar Metabolism of the First Thermophilic Planctomycete Thermogutta terrifontis: Comparative Genomic and Transcriptomic Approaches.</title>
        <authorList>
            <person name="Elcheninov A.G."/>
            <person name="Menzel P."/>
            <person name="Gudbergsdottir S.R."/>
            <person name="Slesarev A.I."/>
            <person name="Kadnikov V.V."/>
            <person name="Krogh A."/>
            <person name="Bonch-Osmolovskaya E.A."/>
            <person name="Peng X."/>
            <person name="Kublanov I.V."/>
        </authorList>
    </citation>
    <scope>NUCLEOTIDE SEQUENCE [LARGE SCALE GENOMIC DNA]</scope>
    <source>
        <strain evidence="5 6">R1</strain>
    </source>
</reference>
<dbReference type="GO" id="GO:0008685">
    <property type="term" value="F:2-C-methyl-D-erythritol 2,4-cyclodiphosphate synthase activity"/>
    <property type="evidence" value="ECO:0007669"/>
    <property type="project" value="UniProtKB-UniRule"/>
</dbReference>
<evidence type="ECO:0000256" key="3">
    <source>
        <dbReference type="RuleBase" id="RU004395"/>
    </source>
</evidence>
<feature type="site" description="Transition state stabilizer" evidence="2">
    <location>
        <position position="110"/>
    </location>
</feature>
<comment type="cofactor">
    <cofactor evidence="2">
        <name>a divalent metal cation</name>
        <dbReference type="ChEBI" id="CHEBI:60240"/>
    </cofactor>
    <text evidence="2">Binds 1 divalent metal cation per subunit.</text>
</comment>
<comment type="subunit">
    <text evidence="2">Homotrimer.</text>
</comment>
<proteinExistence type="inferred from homology"/>
<dbReference type="GO" id="GO:0046872">
    <property type="term" value="F:metal ion binding"/>
    <property type="evidence" value="ECO:0007669"/>
    <property type="project" value="UniProtKB-KW"/>
</dbReference>
<feature type="binding site" evidence="2">
    <location>
        <position position="19"/>
    </location>
    <ligand>
        <name>a divalent metal cation</name>
        <dbReference type="ChEBI" id="CHEBI:60240"/>
    </ligand>
</feature>
<comment type="catalytic activity">
    <reaction evidence="2 3">
        <text>4-CDP-2-C-methyl-D-erythritol 2-phosphate = 2-C-methyl-D-erythritol 2,4-cyclic diphosphate + CMP</text>
        <dbReference type="Rhea" id="RHEA:23864"/>
        <dbReference type="ChEBI" id="CHEBI:57919"/>
        <dbReference type="ChEBI" id="CHEBI:58483"/>
        <dbReference type="ChEBI" id="CHEBI:60377"/>
        <dbReference type="EC" id="4.6.1.12"/>
    </reaction>
</comment>
<feature type="binding site" evidence="2">
    <location>
        <begin position="33"/>
        <end position="35"/>
    </location>
    <ligand>
        <name>4-CDP-2-C-methyl-D-erythritol 2-phosphate</name>
        <dbReference type="ChEBI" id="CHEBI:57919"/>
    </ligand>
</feature>
<dbReference type="InterPro" id="IPR003526">
    <property type="entry name" value="MECDP_synthase"/>
</dbReference>
<evidence type="ECO:0000259" key="4">
    <source>
        <dbReference type="Pfam" id="PF02542"/>
    </source>
</evidence>
<feature type="binding site" evidence="2">
    <location>
        <begin position="11"/>
        <end position="12"/>
    </location>
    <ligand>
        <name>4-CDP-2-C-methyl-D-erythritol 2-phosphate</name>
        <dbReference type="ChEBI" id="CHEBI:57919"/>
    </ligand>
</feature>
<dbReference type="Gene3D" id="3.30.1330.50">
    <property type="entry name" value="2-C-methyl-D-erythritol 2,4-cyclodiphosphate synthase"/>
    <property type="match status" value="1"/>
</dbReference>
<dbReference type="AlphaFoldDB" id="A0A286RBB2"/>
<keyword evidence="2" id="KW-0479">Metal-binding</keyword>
<dbReference type="SUPFAM" id="SSF69765">
    <property type="entry name" value="IpsF-like"/>
    <property type="match status" value="1"/>
</dbReference>
<dbReference type="EC" id="4.6.1.12" evidence="2 3"/>
<dbReference type="PANTHER" id="PTHR43181">
    <property type="entry name" value="2-C-METHYL-D-ERYTHRITOL 2,4-CYCLODIPHOSPHATE SYNTHASE, CHLOROPLASTIC"/>
    <property type="match status" value="1"/>
</dbReference>
<dbReference type="InterPro" id="IPR036571">
    <property type="entry name" value="MECDP_synthase_sf"/>
</dbReference>
<feature type="site" description="Transition state stabilizer" evidence="2">
    <location>
        <position position="11"/>
    </location>
</feature>
<keyword evidence="1 2" id="KW-0414">Isoprene biosynthesis</keyword>
<evidence type="ECO:0000256" key="1">
    <source>
        <dbReference type="ARBA" id="ARBA00023229"/>
    </source>
</evidence>
<sequence length="138" mass="14826">MIPHNRHAVGHSDADTLLHAVTDAILGAAGLGDIGQLFPDTDPANRGRASDDMLRRAWLMASEQGWQLANLDCTIHAQKPKLAPYIPEMKKRVADILGVSPEKISIKAKTGEGVDAVGREEAIAAQAVVLLWRSTAQD</sequence>
<keyword evidence="6" id="KW-1185">Reference proteome</keyword>
<dbReference type="GO" id="GO:0019288">
    <property type="term" value="P:isopentenyl diphosphate biosynthetic process, methylerythritol 4-phosphate pathway"/>
    <property type="evidence" value="ECO:0007669"/>
    <property type="project" value="UniProtKB-UniRule"/>
</dbReference>
<dbReference type="KEGG" id="ttf:THTE_0625"/>
<keyword evidence="2 3" id="KW-0456">Lyase</keyword>
<accession>A0A286RBB2</accession>
<dbReference type="CDD" id="cd00554">
    <property type="entry name" value="MECDP_synthase"/>
    <property type="match status" value="1"/>
</dbReference>
<name>A0A286RBB2_9BACT</name>
<gene>
    <name evidence="2" type="primary">ispF</name>
    <name evidence="5" type="ORF">THTE_0625</name>
</gene>
<dbReference type="Pfam" id="PF02542">
    <property type="entry name" value="YgbB"/>
    <property type="match status" value="1"/>
</dbReference>
<dbReference type="EMBL" id="CP018477">
    <property type="protein sequence ID" value="ASV73227.1"/>
    <property type="molecule type" value="Genomic_DNA"/>
</dbReference>
<comment type="function">
    <text evidence="2">Involved in the biosynthesis of isopentenyl diphosphate (IPP) and dimethylallyl diphosphate (DMAPP), two major building blocks of isoprenoid compounds. Catalyzes the conversion of 4-diphosphocytidyl-2-C-methyl-D-erythritol 2-phosphate (CDP-ME2P) to 2-C-methyl-D-erythritol 2,4-cyclodiphosphate (ME-CPP) with a corresponding release of cytidine 5-monophosphate (CMP).</text>
</comment>
<dbReference type="Proteomes" id="UP000215086">
    <property type="component" value="Chromosome"/>
</dbReference>
<feature type="binding site" evidence="2">
    <location>
        <position position="119"/>
    </location>
    <ligand>
        <name>4-CDP-2-C-methyl-D-erythritol 2-phosphate</name>
        <dbReference type="ChEBI" id="CHEBI:57919"/>
    </ligand>
</feature>
<dbReference type="PANTHER" id="PTHR43181:SF1">
    <property type="entry name" value="2-C-METHYL-D-ERYTHRITOL 2,4-CYCLODIPHOSPHATE SYNTHASE, CHLOROPLASTIC"/>
    <property type="match status" value="1"/>
</dbReference>
<evidence type="ECO:0000313" key="6">
    <source>
        <dbReference type="Proteomes" id="UP000215086"/>
    </source>
</evidence>
<dbReference type="UniPathway" id="UPA00056">
    <property type="reaction ID" value="UER00095"/>
</dbReference>
<evidence type="ECO:0000313" key="5">
    <source>
        <dbReference type="EMBL" id="ASV73227.1"/>
    </source>
</evidence>
<feature type="domain" description="2-C-methyl-D-erythritol 2,4-cyclodiphosphate synthase" evidence="4">
    <location>
        <begin position="2"/>
        <end position="131"/>
    </location>
</feature>
<dbReference type="HAMAP" id="MF_00107">
    <property type="entry name" value="IspF"/>
    <property type="match status" value="1"/>
</dbReference>
<comment type="similarity">
    <text evidence="2 3">Belongs to the IspF family.</text>
</comment>
<feature type="binding site" evidence="2">
    <location>
        <begin position="38"/>
        <end position="42"/>
    </location>
    <ligand>
        <name>4-CDP-2-C-methyl-D-erythritol 2-phosphate</name>
        <dbReference type="ChEBI" id="CHEBI:57919"/>
    </ligand>
</feature>
<comment type="caution">
    <text evidence="2">Lacks conserved residue(s) required for the propagation of feature annotation.</text>
</comment>
<organism evidence="5 6">
    <name type="scientific">Thermogutta terrifontis</name>
    <dbReference type="NCBI Taxonomy" id="1331910"/>
    <lineage>
        <taxon>Bacteria</taxon>
        <taxon>Pseudomonadati</taxon>
        <taxon>Planctomycetota</taxon>
        <taxon>Planctomycetia</taxon>
        <taxon>Pirellulales</taxon>
        <taxon>Thermoguttaceae</taxon>
        <taxon>Thermogutta</taxon>
    </lineage>
</organism>
<evidence type="ECO:0000256" key="2">
    <source>
        <dbReference type="HAMAP-Rule" id="MF_00107"/>
    </source>
</evidence>